<feature type="domain" description="FAD-binding FR-type" evidence="13">
    <location>
        <begin position="288"/>
        <end position="424"/>
    </location>
</feature>
<dbReference type="PROSITE" id="PS51384">
    <property type="entry name" value="FAD_FR"/>
    <property type="match status" value="1"/>
</dbReference>
<organism evidence="14 15">
    <name type="scientific">Pholiota conissans</name>
    <dbReference type="NCBI Taxonomy" id="109636"/>
    <lineage>
        <taxon>Eukaryota</taxon>
        <taxon>Fungi</taxon>
        <taxon>Dikarya</taxon>
        <taxon>Basidiomycota</taxon>
        <taxon>Agaricomycotina</taxon>
        <taxon>Agaricomycetes</taxon>
        <taxon>Agaricomycetidae</taxon>
        <taxon>Agaricales</taxon>
        <taxon>Agaricineae</taxon>
        <taxon>Strophariaceae</taxon>
        <taxon>Pholiota</taxon>
    </lineage>
</organism>
<feature type="transmembrane region" description="Helical" evidence="12">
    <location>
        <begin position="31"/>
        <end position="50"/>
    </location>
</feature>
<evidence type="ECO:0000256" key="8">
    <source>
        <dbReference type="ARBA" id="ARBA00023065"/>
    </source>
</evidence>
<evidence type="ECO:0000256" key="10">
    <source>
        <dbReference type="ARBA" id="ARBA00023180"/>
    </source>
</evidence>
<keyword evidence="9 12" id="KW-0472">Membrane</keyword>
<dbReference type="PANTHER" id="PTHR32361">
    <property type="entry name" value="FERRIC/CUPRIC REDUCTASE TRANSMEMBRANE COMPONENT"/>
    <property type="match status" value="1"/>
</dbReference>
<dbReference type="GO" id="GO:0005886">
    <property type="term" value="C:plasma membrane"/>
    <property type="evidence" value="ECO:0007669"/>
    <property type="project" value="TreeGrafter"/>
</dbReference>
<evidence type="ECO:0000256" key="3">
    <source>
        <dbReference type="ARBA" id="ARBA00022448"/>
    </source>
</evidence>
<keyword evidence="8" id="KW-0406">Ion transport</keyword>
<dbReference type="GO" id="GO:0006879">
    <property type="term" value="P:intracellular iron ion homeostasis"/>
    <property type="evidence" value="ECO:0007669"/>
    <property type="project" value="TreeGrafter"/>
</dbReference>
<dbReference type="GO" id="GO:0015677">
    <property type="term" value="P:copper ion import"/>
    <property type="evidence" value="ECO:0007669"/>
    <property type="project" value="TreeGrafter"/>
</dbReference>
<evidence type="ECO:0000256" key="6">
    <source>
        <dbReference type="ARBA" id="ARBA00022989"/>
    </source>
</evidence>
<evidence type="ECO:0000313" key="14">
    <source>
        <dbReference type="EMBL" id="KAF9476564.1"/>
    </source>
</evidence>
<keyword evidence="6 12" id="KW-1133">Transmembrane helix</keyword>
<keyword evidence="7" id="KW-0560">Oxidoreductase</keyword>
<dbReference type="EMBL" id="MU155289">
    <property type="protein sequence ID" value="KAF9476564.1"/>
    <property type="molecule type" value="Genomic_DNA"/>
</dbReference>
<dbReference type="CDD" id="cd06186">
    <property type="entry name" value="NOX_Duox_like_FAD_NADP"/>
    <property type="match status" value="1"/>
</dbReference>
<dbReference type="GO" id="GO:0006826">
    <property type="term" value="P:iron ion transport"/>
    <property type="evidence" value="ECO:0007669"/>
    <property type="project" value="TreeGrafter"/>
</dbReference>
<proteinExistence type="inferred from homology"/>
<keyword evidence="10" id="KW-0325">Glycoprotein</keyword>
<evidence type="ECO:0000313" key="15">
    <source>
        <dbReference type="Proteomes" id="UP000807469"/>
    </source>
</evidence>
<feature type="region of interest" description="Disordered" evidence="11">
    <location>
        <begin position="548"/>
        <end position="577"/>
    </location>
</feature>
<evidence type="ECO:0000256" key="7">
    <source>
        <dbReference type="ARBA" id="ARBA00023002"/>
    </source>
</evidence>
<evidence type="ECO:0000259" key="13">
    <source>
        <dbReference type="PROSITE" id="PS51384"/>
    </source>
</evidence>
<feature type="transmembrane region" description="Helical" evidence="12">
    <location>
        <begin position="91"/>
        <end position="110"/>
    </location>
</feature>
<feature type="transmembrane region" description="Helical" evidence="12">
    <location>
        <begin position="224"/>
        <end position="241"/>
    </location>
</feature>
<evidence type="ECO:0000256" key="2">
    <source>
        <dbReference type="ARBA" id="ARBA00006278"/>
    </source>
</evidence>
<dbReference type="GO" id="GO:0000293">
    <property type="term" value="F:ferric-chelate reductase activity"/>
    <property type="evidence" value="ECO:0007669"/>
    <property type="project" value="UniProtKB-ARBA"/>
</dbReference>
<dbReference type="Pfam" id="PF08030">
    <property type="entry name" value="NAD_binding_6"/>
    <property type="match status" value="1"/>
</dbReference>
<dbReference type="InterPro" id="IPR051410">
    <property type="entry name" value="Ferric/Cupric_Reductase"/>
</dbReference>
<dbReference type="SUPFAM" id="SSF52343">
    <property type="entry name" value="Ferredoxin reductase-like, C-terminal NADP-linked domain"/>
    <property type="match status" value="1"/>
</dbReference>
<gene>
    <name evidence="14" type="ORF">BDN70DRAFT_882236</name>
</gene>
<comment type="subcellular location">
    <subcellularLocation>
        <location evidence="1">Membrane</location>
        <topology evidence="1">Multi-pass membrane protein</topology>
    </subcellularLocation>
</comment>
<reference evidence="14" key="1">
    <citation type="submission" date="2020-11" db="EMBL/GenBank/DDBJ databases">
        <authorList>
            <consortium name="DOE Joint Genome Institute"/>
            <person name="Ahrendt S."/>
            <person name="Riley R."/>
            <person name="Andreopoulos W."/>
            <person name="Labutti K."/>
            <person name="Pangilinan J."/>
            <person name="Ruiz-Duenas F.J."/>
            <person name="Barrasa J.M."/>
            <person name="Sanchez-Garcia M."/>
            <person name="Camarero S."/>
            <person name="Miyauchi S."/>
            <person name="Serrano A."/>
            <person name="Linde D."/>
            <person name="Babiker R."/>
            <person name="Drula E."/>
            <person name="Ayuso-Fernandez I."/>
            <person name="Pacheco R."/>
            <person name="Padilla G."/>
            <person name="Ferreira P."/>
            <person name="Barriuso J."/>
            <person name="Kellner H."/>
            <person name="Castanera R."/>
            <person name="Alfaro M."/>
            <person name="Ramirez L."/>
            <person name="Pisabarro A.G."/>
            <person name="Kuo A."/>
            <person name="Tritt A."/>
            <person name="Lipzen A."/>
            <person name="He G."/>
            <person name="Yan M."/>
            <person name="Ng V."/>
            <person name="Cullen D."/>
            <person name="Martin F."/>
            <person name="Rosso M.-N."/>
            <person name="Henrissat B."/>
            <person name="Hibbett D."/>
            <person name="Martinez A.T."/>
            <person name="Grigoriev I.V."/>
        </authorList>
    </citation>
    <scope>NUCLEOTIDE SEQUENCE</scope>
    <source>
        <strain evidence="14">CIRM-BRFM 674</strain>
    </source>
</reference>
<evidence type="ECO:0000256" key="11">
    <source>
        <dbReference type="SAM" id="MobiDB-lite"/>
    </source>
</evidence>
<keyword evidence="15" id="KW-1185">Reference proteome</keyword>
<feature type="transmembrane region" description="Helical" evidence="12">
    <location>
        <begin position="187"/>
        <end position="204"/>
    </location>
</feature>
<dbReference type="SFLD" id="SFLDG01168">
    <property type="entry name" value="Ferric_reductase_subgroup_(FRE"/>
    <property type="match status" value="1"/>
</dbReference>
<dbReference type="InterPro" id="IPR039261">
    <property type="entry name" value="FNR_nucleotide-bd"/>
</dbReference>
<evidence type="ECO:0000256" key="4">
    <source>
        <dbReference type="ARBA" id="ARBA00022692"/>
    </source>
</evidence>
<dbReference type="InterPro" id="IPR013121">
    <property type="entry name" value="Fe_red_NAD-bd_6"/>
</dbReference>
<evidence type="ECO:0000256" key="5">
    <source>
        <dbReference type="ARBA" id="ARBA00022982"/>
    </source>
</evidence>
<evidence type="ECO:0000256" key="9">
    <source>
        <dbReference type="ARBA" id="ARBA00023136"/>
    </source>
</evidence>
<feature type="transmembrane region" description="Helical" evidence="12">
    <location>
        <begin position="116"/>
        <end position="136"/>
    </location>
</feature>
<evidence type="ECO:0000256" key="12">
    <source>
        <dbReference type="SAM" id="Phobius"/>
    </source>
</evidence>
<protein>
    <submittedName>
        <fullName evidence="14">Iron reductase</fullName>
    </submittedName>
</protein>
<keyword evidence="5" id="KW-0249">Electron transport</keyword>
<sequence length="646" mass="71048">MVDTGTPPVIPAEFQQYNSYLVDPQWQRKFSIVWASVLAFFVVLSLPHLVRSLRNGRAYSSAAGITEDLSGKSYDLANDVRGMHRVRRQSLWRKVENVLNIAGGLFWWMVPGLGLMLGEILLISGYIATVISCIVVEAPLMENSNRAGFIAIAQLPIVFLFATKNSVVSFLLGPGNGYEKLNFIHRWSGRLMFMAAILHGALWIRNHLQYDLPIIGQQKEGSGVAAVGLLGIIVLSSLPIARRWCYQLFYIIHMMGMVGFFVTLCYHTIYATPWIFPPMAFYGLDILLRMFRHRIKDAVLVPVGNQMTLIHVPYVTSGWIAGQHVRLRVFFSGRIFESHPLTIFSAPPDISCITSMPSGISLGARAVGDWTKALNNYAVKTAVDLKLIGLEEKSDVTPHHEEQTPAEVPVQVMIDGPYGGCSVDLGQYETALLFAGGSGITFTLGVLDDIVGRCVRKGRKGGERTKRIEFAWCVRSFGSIDWFAPALMDIARVAESSLSSATPLDLHVSIYVTCLCNPEAIPPIPNCDVTIVRPSVYRVLQDLTSVSSPQKAKRTSTQRKSSSAEDEDEEEKEKPCAKETLTAVDMEADFIPRVPFVAEEGGGLAVITSGPESLIREAANAVARIQMSGKGIRLGGVGLHTEIFSL</sequence>
<evidence type="ECO:0000256" key="1">
    <source>
        <dbReference type="ARBA" id="ARBA00004141"/>
    </source>
</evidence>
<dbReference type="InterPro" id="IPR013130">
    <property type="entry name" value="Fe3_Rdtase_TM_dom"/>
</dbReference>
<dbReference type="InterPro" id="IPR017927">
    <property type="entry name" value="FAD-bd_FR_type"/>
</dbReference>
<name>A0A9P5YXW5_9AGAR</name>
<comment type="caution">
    <text evidence="14">The sequence shown here is derived from an EMBL/GenBank/DDBJ whole genome shotgun (WGS) entry which is preliminary data.</text>
</comment>
<dbReference type="InterPro" id="IPR013112">
    <property type="entry name" value="FAD-bd_8"/>
</dbReference>
<dbReference type="SFLD" id="SFLDS00052">
    <property type="entry name" value="Ferric_Reductase_Domain"/>
    <property type="match status" value="1"/>
</dbReference>
<comment type="similarity">
    <text evidence="2">Belongs to the ferric reductase (FRE) family.</text>
</comment>
<keyword evidence="3" id="KW-0813">Transport</keyword>
<keyword evidence="4 12" id="KW-0812">Transmembrane</keyword>
<dbReference type="OrthoDB" id="3944240at2759"/>
<dbReference type="PANTHER" id="PTHR32361:SF9">
    <property type="entry name" value="FERRIC REDUCTASE TRANSMEMBRANE COMPONENT 3-RELATED"/>
    <property type="match status" value="1"/>
</dbReference>
<dbReference type="Pfam" id="PF08022">
    <property type="entry name" value="FAD_binding_8"/>
    <property type="match status" value="1"/>
</dbReference>
<feature type="transmembrane region" description="Helical" evidence="12">
    <location>
        <begin position="248"/>
        <end position="269"/>
    </location>
</feature>
<dbReference type="Gene3D" id="3.40.50.80">
    <property type="entry name" value="Nucleotide-binding domain of ferredoxin-NADP reductase (FNR) module"/>
    <property type="match status" value="1"/>
</dbReference>
<dbReference type="AlphaFoldDB" id="A0A9P5YXW5"/>
<accession>A0A9P5YXW5</accession>
<dbReference type="Pfam" id="PF01794">
    <property type="entry name" value="Ferric_reduct"/>
    <property type="match status" value="1"/>
</dbReference>
<dbReference type="Proteomes" id="UP000807469">
    <property type="component" value="Unassembled WGS sequence"/>
</dbReference>